<evidence type="ECO:0000256" key="1">
    <source>
        <dbReference type="SAM" id="SignalP"/>
    </source>
</evidence>
<feature type="signal peptide" evidence="1">
    <location>
        <begin position="1"/>
        <end position="23"/>
    </location>
</feature>
<reference evidence="2 3" key="1">
    <citation type="submission" date="2018-05" db="EMBL/GenBank/DDBJ databases">
        <title>Draft genome sequence of Rhodanobacter denitrificans Yn1 isolated from gold copper mine.</title>
        <authorList>
            <person name="Yang N."/>
            <person name="Mazhar H.S."/>
            <person name="Rensing C."/>
        </authorList>
    </citation>
    <scope>NUCLEOTIDE SEQUENCE [LARGE SCALE GENOMIC DNA]</scope>
    <source>
        <strain evidence="2 3">Yn1</strain>
    </source>
</reference>
<dbReference type="RefSeq" id="WP_114344290.1">
    <property type="nucleotide sequence ID" value="NZ_QFWQ01000007.1"/>
</dbReference>
<dbReference type="Proteomes" id="UP000252387">
    <property type="component" value="Unassembled WGS sequence"/>
</dbReference>
<organism evidence="2 3">
    <name type="scientific">Rhodanobacter denitrificans</name>
    <dbReference type="NCBI Taxonomy" id="666685"/>
    <lineage>
        <taxon>Bacteria</taxon>
        <taxon>Pseudomonadati</taxon>
        <taxon>Pseudomonadota</taxon>
        <taxon>Gammaproteobacteria</taxon>
        <taxon>Lysobacterales</taxon>
        <taxon>Rhodanobacteraceae</taxon>
        <taxon>Rhodanobacter</taxon>
    </lineage>
</organism>
<dbReference type="EMBL" id="QFWQ01000007">
    <property type="protein sequence ID" value="RCS29371.1"/>
    <property type="molecule type" value="Genomic_DNA"/>
</dbReference>
<evidence type="ECO:0008006" key="4">
    <source>
        <dbReference type="Google" id="ProtNLM"/>
    </source>
</evidence>
<comment type="caution">
    <text evidence="2">The sequence shown here is derived from an EMBL/GenBank/DDBJ whole genome shotgun (WGS) entry which is preliminary data.</text>
</comment>
<dbReference type="InterPro" id="IPR012332">
    <property type="entry name" value="Autotransporter_pectin_lyase_C"/>
</dbReference>
<dbReference type="AlphaFoldDB" id="A0A368KBR3"/>
<evidence type="ECO:0000313" key="3">
    <source>
        <dbReference type="Proteomes" id="UP000252387"/>
    </source>
</evidence>
<keyword evidence="1" id="KW-0732">Signal</keyword>
<dbReference type="Gene3D" id="2.160.20.20">
    <property type="match status" value="1"/>
</dbReference>
<gene>
    <name evidence="2" type="ORF">DEO45_12810</name>
</gene>
<name>A0A368KBR3_9GAMM</name>
<accession>A0A368KBR3</accession>
<sequence length="221" mass="22175">MRRFPTILILAALALGLSPLASARDNDIDKVNGSVQVEAGQQVGDVSTVNGAVHIAGGASVHEASTVNGKVELGDKAQATKLGTVNGAISLGSASRVSGEVSAVNGSIHLARGADVGGRVGNVNGAIVLDGAHVAGGLGTVSGDVTVGADSRVEGGILVDKPNNGWFHWGSERKPVIVIGPHAVVQGTLEFRREVVLKVSDSAQIGPVKGATVEKFSGATP</sequence>
<proteinExistence type="predicted"/>
<protein>
    <recommendedName>
        <fullName evidence="4">Polymer-forming cytoskeletal protein</fullName>
    </recommendedName>
</protein>
<dbReference type="OrthoDB" id="5959358at2"/>
<keyword evidence="3" id="KW-1185">Reference proteome</keyword>
<feature type="chain" id="PRO_5016900495" description="Polymer-forming cytoskeletal protein" evidence="1">
    <location>
        <begin position="24"/>
        <end position="221"/>
    </location>
</feature>
<evidence type="ECO:0000313" key="2">
    <source>
        <dbReference type="EMBL" id="RCS29371.1"/>
    </source>
</evidence>